<organism evidence="2 3">
    <name type="scientific">Neurospora hispaniola</name>
    <dbReference type="NCBI Taxonomy" id="588809"/>
    <lineage>
        <taxon>Eukaryota</taxon>
        <taxon>Fungi</taxon>
        <taxon>Dikarya</taxon>
        <taxon>Ascomycota</taxon>
        <taxon>Pezizomycotina</taxon>
        <taxon>Sordariomycetes</taxon>
        <taxon>Sordariomycetidae</taxon>
        <taxon>Sordariales</taxon>
        <taxon>Sordariaceae</taxon>
        <taxon>Neurospora</taxon>
    </lineage>
</organism>
<keyword evidence="1" id="KW-0472">Membrane</keyword>
<feature type="transmembrane region" description="Helical" evidence="1">
    <location>
        <begin position="33"/>
        <end position="53"/>
    </location>
</feature>
<evidence type="ECO:0000313" key="3">
    <source>
        <dbReference type="Proteomes" id="UP001285908"/>
    </source>
</evidence>
<dbReference type="EMBL" id="JAULSX010000002">
    <property type="protein sequence ID" value="KAK3498064.1"/>
    <property type="molecule type" value="Genomic_DNA"/>
</dbReference>
<keyword evidence="1" id="KW-0812">Transmembrane</keyword>
<evidence type="ECO:0000256" key="1">
    <source>
        <dbReference type="SAM" id="Phobius"/>
    </source>
</evidence>
<dbReference type="AlphaFoldDB" id="A0AAJ0IE40"/>
<dbReference type="GeneID" id="87874533"/>
<dbReference type="RefSeq" id="XP_062696328.1">
    <property type="nucleotide sequence ID" value="XM_062836911.1"/>
</dbReference>
<gene>
    <name evidence="2" type="ORF">B0T23DRAFT_375802</name>
</gene>
<proteinExistence type="predicted"/>
<dbReference type="Proteomes" id="UP001285908">
    <property type="component" value="Unassembled WGS sequence"/>
</dbReference>
<comment type="caution">
    <text evidence="2">The sequence shown here is derived from an EMBL/GenBank/DDBJ whole genome shotgun (WGS) entry which is preliminary data.</text>
</comment>
<keyword evidence="1" id="KW-1133">Transmembrane helix</keyword>
<reference evidence="2 3" key="1">
    <citation type="journal article" date="2023" name="Mol. Phylogenet. Evol.">
        <title>Genome-scale phylogeny and comparative genomics of the fungal order Sordariales.</title>
        <authorList>
            <person name="Hensen N."/>
            <person name="Bonometti L."/>
            <person name="Westerberg I."/>
            <person name="Brannstrom I.O."/>
            <person name="Guillou S."/>
            <person name="Cros-Aarteil S."/>
            <person name="Calhoun S."/>
            <person name="Haridas S."/>
            <person name="Kuo A."/>
            <person name="Mondo S."/>
            <person name="Pangilinan J."/>
            <person name="Riley R."/>
            <person name="LaButti K."/>
            <person name="Andreopoulos B."/>
            <person name="Lipzen A."/>
            <person name="Chen C."/>
            <person name="Yan M."/>
            <person name="Daum C."/>
            <person name="Ng V."/>
            <person name="Clum A."/>
            <person name="Steindorff A."/>
            <person name="Ohm R.A."/>
            <person name="Martin F."/>
            <person name="Silar P."/>
            <person name="Natvig D.O."/>
            <person name="Lalanne C."/>
            <person name="Gautier V."/>
            <person name="Ament-Velasquez S.L."/>
            <person name="Kruys A."/>
            <person name="Hutchinson M.I."/>
            <person name="Powell A.J."/>
            <person name="Barry K."/>
            <person name="Miller A.N."/>
            <person name="Grigoriev I.V."/>
            <person name="Debuchy R."/>
            <person name="Gladieux P."/>
            <person name="Hiltunen Thoren M."/>
            <person name="Johannesson H."/>
        </authorList>
    </citation>
    <scope>NUCLEOTIDE SEQUENCE [LARGE SCALE GENOMIC DNA]</scope>
    <source>
        <strain evidence="2 3">FGSC 10403</strain>
    </source>
</reference>
<protein>
    <submittedName>
        <fullName evidence="2">Uncharacterized protein</fullName>
    </submittedName>
</protein>
<sequence>MDEYPWRVATSDFSQSVRNVVALASFTYCAARHFFLCILGIFSSFSFGLLLSLGRTSLFRSTLCTINRTMVKQYMATDWYLSLLFFSPSRVLVMYLPHGTASIAKLTSQHI</sequence>
<name>A0AAJ0IE40_9PEZI</name>
<accession>A0AAJ0IE40</accession>
<keyword evidence="3" id="KW-1185">Reference proteome</keyword>
<feature type="transmembrane region" description="Helical" evidence="1">
    <location>
        <begin position="74"/>
        <end position="96"/>
    </location>
</feature>
<evidence type="ECO:0000313" key="2">
    <source>
        <dbReference type="EMBL" id="KAK3498064.1"/>
    </source>
</evidence>